<dbReference type="InterPro" id="IPR010869">
    <property type="entry name" value="DUF1501"/>
</dbReference>
<sequence>MQTRRNFLKLSASAPLLMGAGSLLGGIPAMSSQAAEVGGYRALVCIFLDGGMDSHDTVIPYDNTSYQSFVSHRTSLMNAYDSTNTDSSRNRNNLLPLDPVSASFSGRQFSLPPQMAALHSLFDQGNAAIVGNVGPLLRPVDSAALEGREDLTPARLFSHNDQMSTWMSFAPEGSLTGWGGMFGDAVTAVSANREPVFSQISLGGNSVFLAGDTVGAYEMEKDGIPSIALIEEAGRNLPLTSIPLQLQGLLRDHFASAGNNRGNLLERDIIDLSRVSLDANDKMRIALEGAPSFTTEFPRSSLGKQLAQIARTIAVRDTLGASRQVFYVRVGGFDTHSDQTTTLPYLQQDLSDSIAAFYAATQELGVEQDVTSFTMSDFGRTLTANGNGTDHGWGGHHFVVGGSVRGGDIYGDIPKAELGHAQDAGSGRLIPTMSVQQFAKPLGSWFGLSDEDLNTALPGLSEFPTGGPNLFV</sequence>
<dbReference type="PANTHER" id="PTHR43737">
    <property type="entry name" value="BLL7424 PROTEIN"/>
    <property type="match status" value="1"/>
</dbReference>
<proteinExistence type="predicted"/>
<evidence type="ECO:0000313" key="4">
    <source>
        <dbReference type="Proteomes" id="UP001143362"/>
    </source>
</evidence>
<dbReference type="InterPro" id="IPR019546">
    <property type="entry name" value="TAT_signal_bac_arc"/>
</dbReference>
<reference evidence="3" key="1">
    <citation type="submission" date="2019-02" db="EMBL/GenBank/DDBJ databases">
        <authorList>
            <person name="Li S.-H."/>
        </authorList>
    </citation>
    <scope>NUCLEOTIDE SEQUENCE</scope>
    <source>
        <strain evidence="3">IMCC14734</strain>
    </source>
</reference>
<organism evidence="3 4">
    <name type="scientific">Candidatus Litorirhabdus singularis</name>
    <dbReference type="NCBI Taxonomy" id="2518993"/>
    <lineage>
        <taxon>Bacteria</taxon>
        <taxon>Pseudomonadati</taxon>
        <taxon>Pseudomonadota</taxon>
        <taxon>Gammaproteobacteria</taxon>
        <taxon>Cellvibrionales</taxon>
        <taxon>Halieaceae</taxon>
        <taxon>Candidatus Litorirhabdus</taxon>
    </lineage>
</organism>
<evidence type="ECO:0000256" key="2">
    <source>
        <dbReference type="SAM" id="SignalP"/>
    </source>
</evidence>
<dbReference type="Pfam" id="PF07394">
    <property type="entry name" value="DUF1501"/>
    <property type="match status" value="1"/>
</dbReference>
<dbReference type="PROSITE" id="PS51318">
    <property type="entry name" value="TAT"/>
    <property type="match status" value="1"/>
</dbReference>
<evidence type="ECO:0000313" key="3">
    <source>
        <dbReference type="EMBL" id="MCX2981814.1"/>
    </source>
</evidence>
<dbReference type="NCBIfam" id="TIGR01409">
    <property type="entry name" value="TAT_signal_seq"/>
    <property type="match status" value="1"/>
</dbReference>
<dbReference type="RefSeq" id="WP_279245808.1">
    <property type="nucleotide sequence ID" value="NZ_SHNN01000002.1"/>
</dbReference>
<keyword evidence="4" id="KW-1185">Reference proteome</keyword>
<protein>
    <submittedName>
        <fullName evidence="3">DUF1501 domain-containing protein</fullName>
    </submittedName>
</protein>
<name>A0ABT3TIH6_9GAMM</name>
<dbReference type="InterPro" id="IPR006311">
    <property type="entry name" value="TAT_signal"/>
</dbReference>
<comment type="caution">
    <text evidence="3">The sequence shown here is derived from an EMBL/GenBank/DDBJ whole genome shotgun (WGS) entry which is preliminary data.</text>
</comment>
<dbReference type="Proteomes" id="UP001143362">
    <property type="component" value="Unassembled WGS sequence"/>
</dbReference>
<dbReference type="EMBL" id="SHNN01000002">
    <property type="protein sequence ID" value="MCX2981814.1"/>
    <property type="molecule type" value="Genomic_DNA"/>
</dbReference>
<accession>A0ABT3TIH6</accession>
<feature type="signal peptide" evidence="2">
    <location>
        <begin position="1"/>
        <end position="25"/>
    </location>
</feature>
<dbReference type="PANTHER" id="PTHR43737:SF1">
    <property type="entry name" value="DUF1501 DOMAIN-CONTAINING PROTEIN"/>
    <property type="match status" value="1"/>
</dbReference>
<feature type="chain" id="PRO_5045603464" evidence="2">
    <location>
        <begin position="26"/>
        <end position="472"/>
    </location>
</feature>
<gene>
    <name evidence="3" type="ORF">EYC98_13200</name>
</gene>
<keyword evidence="1 2" id="KW-0732">Signal</keyword>
<evidence type="ECO:0000256" key="1">
    <source>
        <dbReference type="ARBA" id="ARBA00022729"/>
    </source>
</evidence>